<dbReference type="OrthoDB" id="185373at2759"/>
<dbReference type="GeneID" id="104611003"/>
<dbReference type="InterPro" id="IPR032867">
    <property type="entry name" value="DYW_dom"/>
</dbReference>
<evidence type="ECO:0000313" key="1">
    <source>
        <dbReference type="Proteomes" id="UP000189703"/>
    </source>
</evidence>
<protein>
    <submittedName>
        <fullName evidence="2">Pentatricopeptide repeat-containing protein At3g24000, mitochondrial-like</fullName>
    </submittedName>
</protein>
<dbReference type="PANTHER" id="PTHR47926">
    <property type="entry name" value="PENTATRICOPEPTIDE REPEAT-CONTAINING PROTEIN"/>
    <property type="match status" value="1"/>
</dbReference>
<dbReference type="Pfam" id="PF20431">
    <property type="entry name" value="E_motif"/>
    <property type="match status" value="1"/>
</dbReference>
<dbReference type="PROSITE" id="PS51375">
    <property type="entry name" value="PPR"/>
    <property type="match status" value="5"/>
</dbReference>
<dbReference type="Pfam" id="PF13041">
    <property type="entry name" value="PPR_2"/>
    <property type="match status" value="3"/>
</dbReference>
<dbReference type="Pfam" id="PF14432">
    <property type="entry name" value="DYW_deaminase"/>
    <property type="match status" value="1"/>
</dbReference>
<dbReference type="InterPro" id="IPR011990">
    <property type="entry name" value="TPR-like_helical_dom_sf"/>
</dbReference>
<dbReference type="GO" id="GO:0003723">
    <property type="term" value="F:RNA binding"/>
    <property type="evidence" value="ECO:0007669"/>
    <property type="project" value="InterPro"/>
</dbReference>
<reference evidence="2" key="1">
    <citation type="submission" date="2025-08" db="UniProtKB">
        <authorList>
            <consortium name="RefSeq"/>
        </authorList>
    </citation>
    <scope>IDENTIFICATION</scope>
</reference>
<dbReference type="eggNOG" id="KOG4197">
    <property type="taxonomic scope" value="Eukaryota"/>
</dbReference>
<dbReference type="GO" id="GO:0080156">
    <property type="term" value="P:mitochondrial mRNA modification"/>
    <property type="evidence" value="ECO:0000318"/>
    <property type="project" value="GO_Central"/>
</dbReference>
<organism evidence="1 2">
    <name type="scientific">Nelumbo nucifera</name>
    <name type="common">Sacred lotus</name>
    <dbReference type="NCBI Taxonomy" id="4432"/>
    <lineage>
        <taxon>Eukaryota</taxon>
        <taxon>Viridiplantae</taxon>
        <taxon>Streptophyta</taxon>
        <taxon>Embryophyta</taxon>
        <taxon>Tracheophyta</taxon>
        <taxon>Spermatophyta</taxon>
        <taxon>Magnoliopsida</taxon>
        <taxon>Proteales</taxon>
        <taxon>Nelumbonaceae</taxon>
        <taxon>Nelumbo</taxon>
    </lineage>
</organism>
<keyword evidence="1" id="KW-1185">Reference proteome</keyword>
<dbReference type="GO" id="GO:0005739">
    <property type="term" value="C:mitochondrion"/>
    <property type="evidence" value="ECO:0000318"/>
    <property type="project" value="GO_Central"/>
</dbReference>
<dbReference type="RefSeq" id="XP_010276203.1">
    <property type="nucleotide sequence ID" value="XM_010277901.2"/>
</dbReference>
<dbReference type="FunFam" id="1.25.40.10:FF:000031">
    <property type="entry name" value="Pentatricopeptide repeat-containing protein mitochondrial"/>
    <property type="match status" value="1"/>
</dbReference>
<proteinExistence type="predicted"/>
<dbReference type="FunFam" id="1.25.40.10:FF:000366">
    <property type="entry name" value="Pentatricopeptide (PPR) repeat-containing protein"/>
    <property type="match status" value="1"/>
</dbReference>
<dbReference type="InterPro" id="IPR002885">
    <property type="entry name" value="PPR_rpt"/>
</dbReference>
<dbReference type="Gene3D" id="1.25.40.10">
    <property type="entry name" value="Tetratricopeptide repeat domain"/>
    <property type="match status" value="3"/>
</dbReference>
<dbReference type="AlphaFoldDB" id="A0A1U8B5H6"/>
<dbReference type="InterPro" id="IPR046960">
    <property type="entry name" value="PPR_At4g14850-like_plant"/>
</dbReference>
<name>A0A1U8B5H6_NELNU</name>
<dbReference type="GO" id="GO:0008270">
    <property type="term" value="F:zinc ion binding"/>
    <property type="evidence" value="ECO:0007669"/>
    <property type="project" value="InterPro"/>
</dbReference>
<dbReference type="Pfam" id="PF01535">
    <property type="entry name" value="PPR"/>
    <property type="match status" value="2"/>
</dbReference>
<dbReference type="FunFam" id="1.25.40.10:FF:000196">
    <property type="entry name" value="Pentatricopeptide repeat-containing protein At4g14850"/>
    <property type="match status" value="1"/>
</dbReference>
<dbReference type="InterPro" id="IPR046848">
    <property type="entry name" value="E_motif"/>
</dbReference>
<evidence type="ECO:0000313" key="2">
    <source>
        <dbReference type="RefSeq" id="XP_010276203.1"/>
    </source>
</evidence>
<dbReference type="FunFam" id="1.25.40.10:FF:000442">
    <property type="entry name" value="Pentatricopeptide repeat-containing protein At3g49710"/>
    <property type="match status" value="1"/>
</dbReference>
<dbReference type="OMA" id="SAHMLLC"/>
<accession>A0A1U8B5H6</accession>
<dbReference type="NCBIfam" id="TIGR00756">
    <property type="entry name" value="PPR"/>
    <property type="match status" value="6"/>
</dbReference>
<dbReference type="Pfam" id="PF12854">
    <property type="entry name" value="PPR_1"/>
    <property type="match status" value="1"/>
</dbReference>
<gene>
    <name evidence="2" type="primary">LOC104611003</name>
</gene>
<dbReference type="Proteomes" id="UP000189703">
    <property type="component" value="Unplaced"/>
</dbReference>
<dbReference type="KEGG" id="nnu:104611003"/>
<sequence>MAPFSPRPSNLSIITTLLKECIDTGSLWKGTILHSHLLKSGFLSQVFISNRLLQIYYKCDVVSDARKLFDEMPERDSITWNIMIASSVKSKCMEDARLLFNAIPQKTEISWNTIIMGYVQEGNCSEVLDLFVQMLRQGWSPTHFSVPSVLQACAASSWLSRGKQLHCLIYRFGLEGNVFVCTSLVDMYCKCGELEYARRCFDRMADRNIISWNAILTGYSQNSLSEDCFQTFIELLNSGLRPDHITFAVVLSSTAAVANLVQRKQLHGIIVKTRFGLDVFVQTALINAYAKSGSVDDARLVFNSMTERNRVTWSSMIIGYAQNGRGREAILLFEDMLNFGIKPDSITFVGVLMACSHSGLVDEGRHYFNSMKGHGVEPDRTHYTSMVDLLGRAGYLKEAKELVNSMQVKPDAAIWNALLGACRVHRNLELGKIAASRVFELEPNNASAHMLLCHIFTESGQWDEVAKLRVKMKSLGIKKDPGCSWIELDNEIHTFVADDESHPQTKELYLALRELNKQIEDMGYKYYPNPLFEEGRQSYHSEKLAIAFGLISTPSWMAIRIMKNLRICGDCHTTIKFISQITGREIIVRDVCRFHHFSDGKCSCGDYW</sequence>